<evidence type="ECO:0000313" key="2">
    <source>
        <dbReference type="Proteomes" id="UP000054995"/>
    </source>
</evidence>
<dbReference type="AlphaFoldDB" id="A0A0V1FWF6"/>
<protein>
    <submittedName>
        <fullName evidence="1">Uncharacterized protein</fullName>
    </submittedName>
</protein>
<keyword evidence="2" id="KW-1185">Reference proteome</keyword>
<dbReference type="Proteomes" id="UP000054995">
    <property type="component" value="Unassembled WGS sequence"/>
</dbReference>
<proteinExistence type="predicted"/>
<reference evidence="1 2" key="1">
    <citation type="submission" date="2015-01" db="EMBL/GenBank/DDBJ databases">
        <title>Evolution of Trichinella species and genotypes.</title>
        <authorList>
            <person name="Korhonen P.K."/>
            <person name="Edoardo P."/>
            <person name="Giuseppe L.R."/>
            <person name="Gasser R.B."/>
        </authorList>
    </citation>
    <scope>NUCLEOTIDE SEQUENCE [LARGE SCALE GENOMIC DNA]</scope>
    <source>
        <strain evidence="1">ISS470</strain>
    </source>
</reference>
<gene>
    <name evidence="1" type="ORF">T4D_8169</name>
</gene>
<organism evidence="1 2">
    <name type="scientific">Trichinella pseudospiralis</name>
    <name type="common">Parasitic roundworm</name>
    <dbReference type="NCBI Taxonomy" id="6337"/>
    <lineage>
        <taxon>Eukaryota</taxon>
        <taxon>Metazoa</taxon>
        <taxon>Ecdysozoa</taxon>
        <taxon>Nematoda</taxon>
        <taxon>Enoplea</taxon>
        <taxon>Dorylaimia</taxon>
        <taxon>Trichinellida</taxon>
        <taxon>Trichinellidae</taxon>
        <taxon>Trichinella</taxon>
    </lineage>
</organism>
<dbReference type="EMBL" id="JYDT01000022">
    <property type="protein sequence ID" value="KRY90297.1"/>
    <property type="molecule type" value="Genomic_DNA"/>
</dbReference>
<evidence type="ECO:0000313" key="1">
    <source>
        <dbReference type="EMBL" id="KRY90297.1"/>
    </source>
</evidence>
<comment type="caution">
    <text evidence="1">The sequence shown here is derived from an EMBL/GenBank/DDBJ whole genome shotgun (WGS) entry which is preliminary data.</text>
</comment>
<accession>A0A0V1FWF6</accession>
<name>A0A0V1FWF6_TRIPS</name>
<sequence>MTRNNSQFSTANRTNMFEIKIGTELKNGFVRKLAGIVPYFLRYYGKSAQPSQILKHEQLKRLPSSCLLGV</sequence>